<feature type="binding site" evidence="8">
    <location>
        <position position="213"/>
    </location>
    <ligand>
        <name>substrate</name>
    </ligand>
</feature>
<evidence type="ECO:0000313" key="11">
    <source>
        <dbReference type="EMBL" id="EPS65495.1"/>
    </source>
</evidence>
<dbReference type="PANTHER" id="PTHR13271:SF113">
    <property type="entry name" value="[FRUCTOSE-BISPHOSPHATE ALDOLASE]-LYSINE N-METHYLTRANSFERASE, CHLOROPLASTIC"/>
    <property type="match status" value="1"/>
</dbReference>
<keyword evidence="12" id="KW-1185">Reference proteome</keyword>
<feature type="binding site" evidence="8">
    <location>
        <position position="228"/>
    </location>
    <ligand>
        <name>substrate</name>
    </ligand>
</feature>
<evidence type="ECO:0000259" key="10">
    <source>
        <dbReference type="PROSITE" id="PS50280"/>
    </source>
</evidence>
<dbReference type="GO" id="GO:0009507">
    <property type="term" value="C:chloroplast"/>
    <property type="evidence" value="ECO:0007669"/>
    <property type="project" value="UniProtKB-SubCell"/>
</dbReference>
<evidence type="ECO:0000256" key="2">
    <source>
        <dbReference type="ARBA" id="ARBA00022528"/>
    </source>
</evidence>
<organism evidence="11 12">
    <name type="scientific">Genlisea aurea</name>
    <dbReference type="NCBI Taxonomy" id="192259"/>
    <lineage>
        <taxon>Eukaryota</taxon>
        <taxon>Viridiplantae</taxon>
        <taxon>Streptophyta</taxon>
        <taxon>Embryophyta</taxon>
        <taxon>Tracheophyta</taxon>
        <taxon>Spermatophyta</taxon>
        <taxon>Magnoliopsida</taxon>
        <taxon>eudicotyledons</taxon>
        <taxon>Gunneridae</taxon>
        <taxon>Pentapetalae</taxon>
        <taxon>asterids</taxon>
        <taxon>lamiids</taxon>
        <taxon>Lamiales</taxon>
        <taxon>Lentibulariaceae</taxon>
        <taxon>Genlisea</taxon>
    </lineage>
</organism>
<dbReference type="PROSITE" id="PS51583">
    <property type="entry name" value="SAM_MT127"/>
    <property type="match status" value="1"/>
</dbReference>
<dbReference type="FunFam" id="3.90.1420.10:FF:000004">
    <property type="entry name" value="Ribulose-1,5 bisphosphate carboxylase/oxygenase large subunit N-methyltransferase, chloroplastic"/>
    <property type="match status" value="1"/>
</dbReference>
<feature type="domain" description="SET" evidence="10">
    <location>
        <begin position="37"/>
        <end position="262"/>
    </location>
</feature>
<evidence type="ECO:0000256" key="9">
    <source>
        <dbReference type="PROSITE-ProRule" id="PRU00916"/>
    </source>
</evidence>
<feature type="binding site" evidence="8">
    <location>
        <position position="196"/>
    </location>
    <ligand>
        <name>substrate</name>
    </ligand>
</feature>
<reference evidence="11 12" key="1">
    <citation type="journal article" date="2013" name="BMC Genomics">
        <title>The miniature genome of a carnivorous plant Genlisea aurea contains a low number of genes and short non-coding sequences.</title>
        <authorList>
            <person name="Leushkin E.V."/>
            <person name="Sutormin R.A."/>
            <person name="Nabieva E.R."/>
            <person name="Penin A.A."/>
            <person name="Kondrashov A.S."/>
            <person name="Logacheva M.D."/>
        </authorList>
    </citation>
    <scope>NUCLEOTIDE SEQUENCE [LARGE SCALE GENOMIC DNA]</scope>
</reference>
<evidence type="ECO:0000256" key="7">
    <source>
        <dbReference type="ARBA" id="ARBA00022946"/>
    </source>
</evidence>
<evidence type="ECO:0000256" key="6">
    <source>
        <dbReference type="ARBA" id="ARBA00022691"/>
    </source>
</evidence>
<dbReference type="GO" id="GO:0016279">
    <property type="term" value="F:protein-lysine N-methyltransferase activity"/>
    <property type="evidence" value="ECO:0007669"/>
    <property type="project" value="InterPro"/>
</dbReference>
<dbReference type="SUPFAM" id="SSF81822">
    <property type="entry name" value="RuBisCo LSMT C-terminal, substrate-binding domain"/>
    <property type="match status" value="1"/>
</dbReference>
<dbReference type="AlphaFoldDB" id="S8CF59"/>
<evidence type="ECO:0000256" key="8">
    <source>
        <dbReference type="PIRSR" id="PIRSR009328-1"/>
    </source>
</evidence>
<dbReference type="PIRSF" id="PIRSF009328">
    <property type="entry name" value="RMT_SET"/>
    <property type="match status" value="1"/>
</dbReference>
<dbReference type="SMART" id="SM00317">
    <property type="entry name" value="SET"/>
    <property type="match status" value="1"/>
</dbReference>
<dbReference type="InterPro" id="IPR015353">
    <property type="entry name" value="Rubisco_LSMT_subst-bd"/>
</dbReference>
<feature type="binding site" evidence="8">
    <location>
        <position position="261"/>
    </location>
    <ligand>
        <name>substrate</name>
    </ligand>
</feature>
<evidence type="ECO:0000256" key="3">
    <source>
        <dbReference type="ARBA" id="ARBA00022603"/>
    </source>
</evidence>
<dbReference type="InterPro" id="IPR044431">
    <property type="entry name" value="SET_RBCMT"/>
</dbReference>
<evidence type="ECO:0000256" key="4">
    <source>
        <dbReference type="ARBA" id="ARBA00022640"/>
    </source>
</evidence>
<evidence type="ECO:0000256" key="5">
    <source>
        <dbReference type="ARBA" id="ARBA00022679"/>
    </source>
</evidence>
<dbReference type="InterPro" id="IPR050600">
    <property type="entry name" value="SETD3_SETD6_MTase"/>
</dbReference>
<dbReference type="InterPro" id="IPR046341">
    <property type="entry name" value="SET_dom_sf"/>
</dbReference>
<name>S8CF59_9LAMI</name>
<feature type="binding site" evidence="8">
    <location>
        <begin position="216"/>
        <end position="217"/>
    </location>
    <ligand>
        <name>S-adenosyl-L-methionine</name>
        <dbReference type="ChEBI" id="CHEBI:59789"/>
    </ligand>
</feature>
<dbReference type="Gene3D" id="3.90.1420.10">
    <property type="entry name" value="Rubisco LSMT, substrate-binding domain"/>
    <property type="match status" value="1"/>
</dbReference>
<dbReference type="PANTHER" id="PTHR13271">
    <property type="entry name" value="UNCHARACTERIZED PUTATIVE METHYLTRANSFERASE"/>
    <property type="match status" value="1"/>
</dbReference>
<feature type="binding site" evidence="8">
    <location>
        <position position="274"/>
    </location>
    <ligand>
        <name>substrate</name>
    </ligand>
</feature>
<keyword evidence="6 8" id="KW-0949">S-adenosyl-L-methionine</keyword>
<dbReference type="InterPro" id="IPR001214">
    <property type="entry name" value="SET_dom"/>
</dbReference>
<dbReference type="Gene3D" id="3.90.1410.10">
    <property type="entry name" value="set domain protein methyltransferase, domain 1"/>
    <property type="match status" value="1"/>
</dbReference>
<keyword evidence="7" id="KW-0809">Transit peptide</keyword>
<keyword evidence="3 9" id="KW-0489">Methyltransferase</keyword>
<gene>
    <name evidence="11" type="ORF">M569_09282</name>
</gene>
<dbReference type="InterPro" id="IPR011192">
    <property type="entry name" value="Rubisco_LSMT_MeTrfase_plant"/>
</dbReference>
<keyword evidence="2" id="KW-0150">Chloroplast</keyword>
<accession>S8CF59</accession>
<feature type="binding site" evidence="8">
    <location>
        <position position="196"/>
    </location>
    <ligand>
        <name>S-adenosyl-L-methionine</name>
        <dbReference type="ChEBI" id="CHEBI:59789"/>
    </ligand>
</feature>
<proteinExistence type="inferred from homology"/>
<dbReference type="FunFam" id="3.90.1410.10:FF:000005">
    <property type="entry name" value="Ribulose-1,5 bisphosphate carboxylase/oxygenase large subunit N-methyltransferase, chloroplastic"/>
    <property type="match status" value="1"/>
</dbReference>
<dbReference type="CDD" id="cd19179">
    <property type="entry name" value="SET_RBCMT"/>
    <property type="match status" value="1"/>
</dbReference>
<feature type="binding site" evidence="8">
    <location>
        <begin position="53"/>
        <end position="55"/>
    </location>
    <ligand>
        <name>S-adenosyl-L-methionine</name>
        <dbReference type="ChEBI" id="CHEBI:59789"/>
    </ligand>
</feature>
<feature type="non-terminal residue" evidence="11">
    <location>
        <position position="1"/>
    </location>
</feature>
<dbReference type="EMBL" id="AUSU01004192">
    <property type="protein sequence ID" value="EPS65495.1"/>
    <property type="molecule type" value="Genomic_DNA"/>
</dbReference>
<keyword evidence="5" id="KW-0808">Transferase</keyword>
<dbReference type="GO" id="GO:0032259">
    <property type="term" value="P:methylation"/>
    <property type="evidence" value="ECO:0007669"/>
    <property type="project" value="UniProtKB-KW"/>
</dbReference>
<dbReference type="Proteomes" id="UP000015453">
    <property type="component" value="Unassembled WGS sequence"/>
</dbReference>
<dbReference type="OrthoDB" id="441812at2759"/>
<dbReference type="SUPFAM" id="SSF82199">
    <property type="entry name" value="SET domain"/>
    <property type="match status" value="1"/>
</dbReference>
<evidence type="ECO:0000313" key="12">
    <source>
        <dbReference type="Proteomes" id="UP000015453"/>
    </source>
</evidence>
<feature type="non-terminal residue" evidence="11">
    <location>
        <position position="463"/>
    </location>
</feature>
<dbReference type="Pfam" id="PF09273">
    <property type="entry name" value="Rubis-subs-bind"/>
    <property type="match status" value="1"/>
</dbReference>
<protein>
    <recommendedName>
        <fullName evidence="10">SET domain-containing protein</fullName>
    </recommendedName>
</protein>
<dbReference type="InterPro" id="IPR036464">
    <property type="entry name" value="Rubisco_LSMT_subst-bd_sf"/>
</dbReference>
<comment type="similarity">
    <text evidence="9">Belongs to the class V-like SAM-binding methyltransferase superfamily. Plant protein-lysine LSMT methyltransferase family.</text>
</comment>
<keyword evidence="4" id="KW-0934">Plastid</keyword>
<comment type="subcellular location">
    <subcellularLocation>
        <location evidence="1">Plastid</location>
        <location evidence="1">Chloroplast</location>
    </subcellularLocation>
</comment>
<comment type="caution">
    <text evidence="11">The sequence shown here is derived from an EMBL/GenBank/DDBJ whole genome shotgun (WGS) entry which is preliminary data.</text>
</comment>
<feature type="binding site" evidence="8">
    <location>
        <position position="200"/>
    </location>
    <ligand>
        <name>substrate</name>
    </ligand>
</feature>
<dbReference type="GO" id="GO:0030785">
    <property type="term" value="F:[ribulose-bisphosphate carboxylase]-lysine N-methyltransferase activity"/>
    <property type="evidence" value="ECO:0007669"/>
    <property type="project" value="InterPro"/>
</dbReference>
<evidence type="ECO:0000256" key="1">
    <source>
        <dbReference type="ARBA" id="ARBA00004229"/>
    </source>
</evidence>
<sequence>SPALHFNRRSLSAKSSSLSAAQVPPEIDRFWQWLRDEKVISSRTPVEPAVVPEGLGLVATRDISKNDVVLEVPRRFWIHPDAVAASDIGTVCSGLKPWISVALFLIRERFKGEESQWRYYLEILPRSTNSTIYWSDEELLEIRGTQLLGTTLGVKEYVEKEFDKVEEEVILANENLFPFRVTTDDFMWAFGILRSRAFSRLRNRNLVIVPFADLLNHSAAVSTEDHAHEVGGPAGLFSWDYLFQIRSPLSLKSGDQVFIQYDLKKSNADMALDYGFIESEPGRDAFTLTLEIPESDEFYDDKLDVAESNGMERTAYFDVKYDRRLPQGMLPFLRLLALGGTDAFLLEALFRNQVWGFLQLPVSRPNEEHVCRVVRSACRDALSGYHTTVEQDEKILSEMGECGDGRLRMAVGVRRGEKRVLQQIDEMFRVRESELDSLEYYQERRMKDLGLLGQKGEIIFWET</sequence>
<dbReference type="PROSITE" id="PS50280">
    <property type="entry name" value="SET"/>
    <property type="match status" value="1"/>
</dbReference>